<evidence type="ECO:0000256" key="9">
    <source>
        <dbReference type="PIRNR" id="PIRNR005096"/>
    </source>
</evidence>
<gene>
    <name evidence="14" type="primary">LOC115212933</name>
</gene>
<feature type="active site" description="Proton acceptor" evidence="10">
    <location>
        <position position="307"/>
    </location>
</feature>
<dbReference type="Pfam" id="PF01263">
    <property type="entry name" value="Aldose_epim"/>
    <property type="match status" value="1"/>
</dbReference>
<comment type="pathway">
    <text evidence="3">Carbohydrate metabolism; galactose metabolism.</text>
</comment>
<accession>A0A6P7SGY2</accession>
<dbReference type="NCBIfam" id="NF008277">
    <property type="entry name" value="PRK11055.1"/>
    <property type="match status" value="1"/>
</dbReference>
<dbReference type="AlphaFoldDB" id="A0A6P7SGY2"/>
<organism evidence="13 14">
    <name type="scientific">Octopus sinensis</name>
    <name type="common">East Asian common octopus</name>
    <dbReference type="NCBI Taxonomy" id="2607531"/>
    <lineage>
        <taxon>Eukaryota</taxon>
        <taxon>Metazoa</taxon>
        <taxon>Spiralia</taxon>
        <taxon>Lophotrochozoa</taxon>
        <taxon>Mollusca</taxon>
        <taxon>Cephalopoda</taxon>
        <taxon>Coleoidea</taxon>
        <taxon>Octopodiformes</taxon>
        <taxon>Octopoda</taxon>
        <taxon>Incirrata</taxon>
        <taxon>Octopodidae</taxon>
        <taxon>Octopus</taxon>
    </lineage>
</organism>
<keyword evidence="6 9" id="KW-0413">Isomerase</keyword>
<dbReference type="CDD" id="cd09019">
    <property type="entry name" value="galactose_mutarotase_like"/>
    <property type="match status" value="1"/>
</dbReference>
<evidence type="ECO:0000256" key="5">
    <source>
        <dbReference type="ARBA" id="ARBA00006206"/>
    </source>
</evidence>
<dbReference type="InterPro" id="IPR014718">
    <property type="entry name" value="GH-type_carb-bd"/>
</dbReference>
<dbReference type="PROSITE" id="PS00545">
    <property type="entry name" value="ALDOSE_1_EPIMERASE"/>
    <property type="match status" value="1"/>
</dbReference>
<reference evidence="14" key="1">
    <citation type="submission" date="2025-08" db="UniProtKB">
        <authorList>
            <consortium name="RefSeq"/>
        </authorList>
    </citation>
    <scope>IDENTIFICATION</scope>
</reference>
<dbReference type="KEGG" id="osn:115212933"/>
<dbReference type="Gene3D" id="2.70.98.10">
    <property type="match status" value="1"/>
</dbReference>
<evidence type="ECO:0000256" key="8">
    <source>
        <dbReference type="ARBA" id="ARBA00045743"/>
    </source>
</evidence>
<dbReference type="GO" id="GO:0030246">
    <property type="term" value="F:carbohydrate binding"/>
    <property type="evidence" value="ECO:0007669"/>
    <property type="project" value="InterPro"/>
</dbReference>
<evidence type="ECO:0000256" key="4">
    <source>
        <dbReference type="ARBA" id="ARBA00005028"/>
    </source>
</evidence>
<dbReference type="UniPathway" id="UPA00214"/>
<dbReference type="PANTHER" id="PTHR10091">
    <property type="entry name" value="ALDOSE-1-EPIMERASE"/>
    <property type="match status" value="1"/>
</dbReference>
<feature type="binding site" evidence="11">
    <location>
        <position position="245"/>
    </location>
    <ligand>
        <name>beta-D-galactose</name>
        <dbReference type="ChEBI" id="CHEBI:27667"/>
    </ligand>
</feature>
<proteinExistence type="inferred from homology"/>
<dbReference type="InterPro" id="IPR008183">
    <property type="entry name" value="Aldose_1/G6P_1-epimerase"/>
</dbReference>
<evidence type="ECO:0000313" key="13">
    <source>
        <dbReference type="Proteomes" id="UP000515154"/>
    </source>
</evidence>
<feature type="binding site" evidence="12">
    <location>
        <begin position="179"/>
        <end position="181"/>
    </location>
    <ligand>
        <name>beta-D-galactose</name>
        <dbReference type="ChEBI" id="CHEBI:27667"/>
    </ligand>
</feature>
<keyword evidence="13" id="KW-1185">Reference proteome</keyword>
<dbReference type="PANTHER" id="PTHR10091:SF0">
    <property type="entry name" value="GALACTOSE MUTAROTASE"/>
    <property type="match status" value="1"/>
</dbReference>
<evidence type="ECO:0000256" key="7">
    <source>
        <dbReference type="ARBA" id="ARBA00023277"/>
    </source>
</evidence>
<name>A0A6P7SGY2_9MOLL</name>
<dbReference type="GO" id="GO:0004034">
    <property type="term" value="F:aldose 1-epimerase activity"/>
    <property type="evidence" value="ECO:0007669"/>
    <property type="project" value="UniProtKB-EC"/>
</dbReference>
<dbReference type="RefSeq" id="XP_029637632.1">
    <property type="nucleotide sequence ID" value="XM_029781772.2"/>
</dbReference>
<dbReference type="InterPro" id="IPR018052">
    <property type="entry name" value="Ald1_epimerase_CS"/>
</dbReference>
<keyword evidence="7 9" id="KW-0119">Carbohydrate metabolism</keyword>
<evidence type="ECO:0000256" key="1">
    <source>
        <dbReference type="ARBA" id="ARBA00001614"/>
    </source>
</evidence>
<evidence type="ECO:0000256" key="3">
    <source>
        <dbReference type="ARBA" id="ARBA00004947"/>
    </source>
</evidence>
<dbReference type="UniPathway" id="UPA00242"/>
<evidence type="ECO:0000256" key="6">
    <source>
        <dbReference type="ARBA" id="ARBA00023235"/>
    </source>
</evidence>
<dbReference type="PIRSF" id="PIRSF005096">
    <property type="entry name" value="GALM"/>
    <property type="match status" value="1"/>
</dbReference>
<evidence type="ECO:0000256" key="11">
    <source>
        <dbReference type="PIRSR" id="PIRSR005096-2"/>
    </source>
</evidence>
<evidence type="ECO:0000313" key="14">
    <source>
        <dbReference type="RefSeq" id="XP_029637632.1"/>
    </source>
</evidence>
<evidence type="ECO:0000256" key="10">
    <source>
        <dbReference type="PIRSR" id="PIRSR005096-1"/>
    </source>
</evidence>
<comment type="similarity">
    <text evidence="5 9">Belongs to the aldose epimerase family.</text>
</comment>
<evidence type="ECO:0000256" key="2">
    <source>
        <dbReference type="ARBA" id="ARBA00001712"/>
    </source>
</evidence>
<dbReference type="Proteomes" id="UP000515154">
    <property type="component" value="Linkage group LG6"/>
</dbReference>
<sequence>MSSITTKEVFGYAKDGTTVERITLKNASRSAEVEILTFGAIISKIIVPDKNGDMKDIVLGFENVKGYEDQDLYIGGIIGRVANRIANGQFTIDGTTYKLDVNSDPNTLHGGFNCFDKVHWKPSIDGSKVSLTYVSPCGQSGFPGELTITVTYELTDDNCLKVDYMATTTKATPINLTNHAYFNLGGHGIGNLSKHWLIVPANHYLPVDKNCLVTGEIRPVDGTPMDLTKKVLLSEKFKELPDGYDHTYCFGNLEKKLIALVWHEETERSLKVWSTQPGVHAYTGYFLNGPVGKDGAVYKKYSGLCLETQHYPNSVNEPKFPNTVLYPGETFRQTTWFQFGVLNEVQYNSLISQI</sequence>
<dbReference type="InterPro" id="IPR011013">
    <property type="entry name" value="Gal_mutarotase_sf_dom"/>
</dbReference>
<dbReference type="SUPFAM" id="SSF74650">
    <property type="entry name" value="Galactose mutarotase-like"/>
    <property type="match status" value="1"/>
</dbReference>
<comment type="catalytic activity">
    <reaction evidence="1 9">
        <text>alpha-D-glucose = beta-D-glucose</text>
        <dbReference type="Rhea" id="RHEA:10264"/>
        <dbReference type="ChEBI" id="CHEBI:15903"/>
        <dbReference type="ChEBI" id="CHEBI:17925"/>
        <dbReference type="EC" id="5.1.3.3"/>
    </reaction>
</comment>
<evidence type="ECO:0000256" key="12">
    <source>
        <dbReference type="PIRSR" id="PIRSR005096-3"/>
    </source>
</evidence>
<comment type="pathway">
    <text evidence="4 9">Carbohydrate metabolism; hexose metabolism.</text>
</comment>
<comment type="catalytic activity">
    <reaction evidence="2">
        <text>alpha-D-galactose = beta-D-galactose</text>
        <dbReference type="Rhea" id="RHEA:28675"/>
        <dbReference type="ChEBI" id="CHEBI:27667"/>
        <dbReference type="ChEBI" id="CHEBI:28061"/>
        <dbReference type="EC" id="5.1.3.3"/>
    </reaction>
    <physiologicalReaction direction="right-to-left" evidence="2">
        <dbReference type="Rhea" id="RHEA:28677"/>
    </physiologicalReaction>
</comment>
<feature type="active site" description="Proton donor" evidence="10">
    <location>
        <position position="179"/>
    </location>
</feature>
<comment type="function">
    <text evidence="8">Mutarotase that catalyzes the interconversion of beta-D-galactose and alpha-D-galactose during galactose metabolism. Beta-D-galactose is metabolized in the liver into glucose 1-phosphate, the primary metabolic fuel, by the action of four enzymes that constitute the Leloir pathway: GALM, GALK1 (galactokinase), GALT (galactose-1-phosphate uridylyltransferase) and GALE (UDP-galactose-4'-epimerase). Involved in the maintenance of the equilibrium between the beta- and alpha-anomers of galactose, therefore ensuring a sufficient supply of the alpha-anomer for GALK1. Also active on D-glucose although shows a preference for galactose over glucose.</text>
</comment>
<dbReference type="GO" id="GO:0033499">
    <property type="term" value="P:galactose catabolic process via UDP-galactose, Leloir pathway"/>
    <property type="evidence" value="ECO:0007669"/>
    <property type="project" value="TreeGrafter"/>
</dbReference>
<dbReference type="InterPro" id="IPR015443">
    <property type="entry name" value="Aldose_1-epimerase"/>
</dbReference>
<protein>
    <recommendedName>
        <fullName evidence="9">Aldose 1-epimerase</fullName>
        <ecNumber evidence="9">5.1.3.3</ecNumber>
    </recommendedName>
</protein>
<feature type="binding site" evidence="12">
    <location>
        <begin position="83"/>
        <end position="84"/>
    </location>
    <ligand>
        <name>beta-D-galactose</name>
        <dbReference type="ChEBI" id="CHEBI:27667"/>
    </ligand>
</feature>
<dbReference type="EC" id="5.1.3.3" evidence="9"/>
<dbReference type="GO" id="GO:0006006">
    <property type="term" value="P:glucose metabolic process"/>
    <property type="evidence" value="ECO:0007669"/>
    <property type="project" value="TreeGrafter"/>
</dbReference>
<dbReference type="InterPro" id="IPR047215">
    <property type="entry name" value="Galactose_mutarotase-like"/>
</dbReference>